<gene>
    <name evidence="1" type="ORF">QPK29_025930</name>
</gene>
<dbReference type="Proteomes" id="UP001168096">
    <property type="component" value="Unassembled WGS sequence"/>
</dbReference>
<sequence>MHNDDEIAELRARVDALERGFKMLAEVMSEGGGRLQALQAVVHALIVTNPNGAAFGPSLQHALDVTEANTLATSLNEVYVESMQATKEACLGDLARIKPRDDDEEFANALITRVMWSWGAPAEQGHA</sequence>
<protein>
    <submittedName>
        <fullName evidence="1">Uncharacterized protein</fullName>
    </submittedName>
</protein>
<reference evidence="1" key="1">
    <citation type="submission" date="2024-11" db="EMBL/GenBank/DDBJ databases">
        <title>Description of Massilia orientalis sp. nov., isolated from rhizosphere soil of Ageratina adenophora.</title>
        <authorList>
            <person name="Wang Y."/>
        </authorList>
    </citation>
    <scope>NUCLEOTIDE SEQUENCE</scope>
    <source>
        <strain evidence="1">YIM B02787</strain>
    </source>
</reference>
<proteinExistence type="predicted"/>
<comment type="caution">
    <text evidence="1">The sequence shown here is derived from an EMBL/GenBank/DDBJ whole genome shotgun (WGS) entry which is preliminary data.</text>
</comment>
<name>A0ACC7MHT5_9BURK</name>
<organism evidence="1 2">
    <name type="scientific">Massilia orientalis</name>
    <dbReference type="NCBI Taxonomy" id="3050128"/>
    <lineage>
        <taxon>Bacteria</taxon>
        <taxon>Pseudomonadati</taxon>
        <taxon>Pseudomonadota</taxon>
        <taxon>Betaproteobacteria</taxon>
        <taxon>Burkholderiales</taxon>
        <taxon>Oxalobacteraceae</taxon>
        <taxon>Telluria group</taxon>
        <taxon>Massilia</taxon>
    </lineage>
</organism>
<evidence type="ECO:0000313" key="1">
    <source>
        <dbReference type="EMBL" id="MFJ1471174.1"/>
    </source>
</evidence>
<evidence type="ECO:0000313" key="2">
    <source>
        <dbReference type="Proteomes" id="UP001168096"/>
    </source>
</evidence>
<accession>A0ACC7MHT5</accession>
<keyword evidence="2" id="KW-1185">Reference proteome</keyword>
<dbReference type="EMBL" id="JASNRB020000019">
    <property type="protein sequence ID" value="MFJ1471174.1"/>
    <property type="molecule type" value="Genomic_DNA"/>
</dbReference>